<protein>
    <submittedName>
        <fullName evidence="1">Uncharacterized protein</fullName>
    </submittedName>
</protein>
<accession>W4JXJ4</accession>
<organism evidence="1 2">
    <name type="scientific">Heterobasidion irregulare (strain TC 32-1)</name>
    <dbReference type="NCBI Taxonomy" id="747525"/>
    <lineage>
        <taxon>Eukaryota</taxon>
        <taxon>Fungi</taxon>
        <taxon>Dikarya</taxon>
        <taxon>Basidiomycota</taxon>
        <taxon>Agaricomycotina</taxon>
        <taxon>Agaricomycetes</taxon>
        <taxon>Russulales</taxon>
        <taxon>Bondarzewiaceae</taxon>
        <taxon>Heterobasidion</taxon>
        <taxon>Heterobasidion annosum species complex</taxon>
    </lineage>
</organism>
<sequence length="89" mass="9799">MADDESVGGVQGGDCDYGVYQHSGSQRKMSKTERTKVKVGMYGSHRDCRVVMLIKALKDLKQIPDKRSINLARADPGHDVKTEYGLKGS</sequence>
<reference evidence="1 2" key="1">
    <citation type="journal article" date="2012" name="New Phytol.">
        <title>Insight into trade-off between wood decay and parasitism from the genome of a fungal forest pathogen.</title>
        <authorList>
            <person name="Olson A."/>
            <person name="Aerts A."/>
            <person name="Asiegbu F."/>
            <person name="Belbahri L."/>
            <person name="Bouzid O."/>
            <person name="Broberg A."/>
            <person name="Canback B."/>
            <person name="Coutinho P.M."/>
            <person name="Cullen D."/>
            <person name="Dalman K."/>
            <person name="Deflorio G."/>
            <person name="van Diepen L.T."/>
            <person name="Dunand C."/>
            <person name="Duplessis S."/>
            <person name="Durling M."/>
            <person name="Gonthier P."/>
            <person name="Grimwood J."/>
            <person name="Fossdal C.G."/>
            <person name="Hansson D."/>
            <person name="Henrissat B."/>
            <person name="Hietala A."/>
            <person name="Himmelstrand K."/>
            <person name="Hoffmeister D."/>
            <person name="Hogberg N."/>
            <person name="James T.Y."/>
            <person name="Karlsson M."/>
            <person name="Kohler A."/>
            <person name="Kues U."/>
            <person name="Lee Y.H."/>
            <person name="Lin Y.C."/>
            <person name="Lind M."/>
            <person name="Lindquist E."/>
            <person name="Lombard V."/>
            <person name="Lucas S."/>
            <person name="Lunden K."/>
            <person name="Morin E."/>
            <person name="Murat C."/>
            <person name="Park J."/>
            <person name="Raffaello T."/>
            <person name="Rouze P."/>
            <person name="Salamov A."/>
            <person name="Schmutz J."/>
            <person name="Solheim H."/>
            <person name="Stahlberg J."/>
            <person name="Velez H."/>
            <person name="de Vries R.P."/>
            <person name="Wiebenga A."/>
            <person name="Woodward S."/>
            <person name="Yakovlev I."/>
            <person name="Garbelotto M."/>
            <person name="Martin F."/>
            <person name="Grigoriev I.V."/>
            <person name="Stenlid J."/>
        </authorList>
    </citation>
    <scope>NUCLEOTIDE SEQUENCE [LARGE SCALE GENOMIC DNA]</scope>
    <source>
        <strain evidence="1 2">TC 32-1</strain>
    </source>
</reference>
<dbReference type="Proteomes" id="UP000030671">
    <property type="component" value="Unassembled WGS sequence"/>
</dbReference>
<evidence type="ECO:0000313" key="2">
    <source>
        <dbReference type="Proteomes" id="UP000030671"/>
    </source>
</evidence>
<dbReference type="AlphaFoldDB" id="W4JXJ4"/>
<name>W4JXJ4_HETIT</name>
<dbReference type="KEGG" id="hir:HETIRDRAFT_411111"/>
<dbReference type="RefSeq" id="XP_009549810.1">
    <property type="nucleotide sequence ID" value="XM_009551515.1"/>
</dbReference>
<proteinExistence type="predicted"/>
<evidence type="ECO:0000313" key="1">
    <source>
        <dbReference type="EMBL" id="ETW77780.1"/>
    </source>
</evidence>
<dbReference type="GeneID" id="20672921"/>
<dbReference type="EMBL" id="KI925462">
    <property type="protein sequence ID" value="ETW77780.1"/>
    <property type="molecule type" value="Genomic_DNA"/>
</dbReference>
<dbReference type="HOGENOM" id="CLU_2455004_0_0_1"/>
<dbReference type="InParanoid" id="W4JXJ4"/>
<gene>
    <name evidence="1" type="ORF">HETIRDRAFT_411111</name>
</gene>
<keyword evidence="2" id="KW-1185">Reference proteome</keyword>